<sequence length="689" mass="73721">MSLASFIFGGDTGKTQGDISDRRKQLADAMLQQGMDSGPVQSPWQGAARLVQALLGGLAIRQQEQQASGEGSAAPAGDAGDYPFAPLPDNGPVPPERPSLDPLMTTDDRGEQPLAPAAQPGAGLFAPLPDNGPIPTPKPYRDPMVTTDYRRAADQPGDDPFAPPANPPIPTPRPYRDPMVTTDYRREQPMAADQPGDDAFAPLPDNGPIPSPKPGYRDLQVTTDERRQQPAAPIAGGGAAGSANDGAELQTILSDPVRSAKLPAGMRNNNPANLKYAGQHGPGIIGPSENTDQGDPQVVYATPEAGMRHNIWQIMRKYRKGMLTPNQMIAGDSGWTPKSFTAAAHVAQMMGIGPDDDLQLTDPVMAKKFVRALITQEQGTSGALYPDSMIEAAIAAQSKGVAHAVPTRTKVPIPTPRPEYPDPQMTTDERRQQPATAPQLPGDDPFVPTGKVPVPTPKPGRHDRQAARGTPRLQPIDADVFDGFMGTVKNGYKTKNGSIIQVTNPYGLAAIASTGQSESQFSSKLANSSWPDPSKSGKPGRSGAIMSWRDTRLQALYDFAAAKGEKPGAISPQTQAEFFLQENPRLITRLNAAQSLEEAQRLMNRAWQFADYDKPGNQEAADRFARAKSFLPQYQTDGAADPLALPDNPPISTPKPDSRNPRQTMNQTREGPGAALVRALLGRQQSGLW</sequence>
<dbReference type="HOGENOM" id="CLU_399478_0_0_5"/>
<dbReference type="RefSeq" id="WP_003587927.1">
    <property type="nucleotide sequence ID" value="NZ_JH719381.1"/>
</dbReference>
<feature type="region of interest" description="Disordered" evidence="1">
    <location>
        <begin position="637"/>
        <end position="675"/>
    </location>
</feature>
<feature type="compositionally biased region" description="Low complexity" evidence="1">
    <location>
        <begin position="112"/>
        <end position="129"/>
    </location>
</feature>
<feature type="region of interest" description="Disordered" evidence="1">
    <location>
        <begin position="401"/>
        <end position="474"/>
    </location>
</feature>
<dbReference type="Gene3D" id="1.10.530.10">
    <property type="match status" value="1"/>
</dbReference>
<feature type="region of interest" description="Disordered" evidence="1">
    <location>
        <begin position="522"/>
        <end position="542"/>
    </location>
</feature>
<protein>
    <recommendedName>
        <fullName evidence="4">Phage tail lysozyme domain-containing protein</fullName>
    </recommendedName>
</protein>
<evidence type="ECO:0008006" key="4">
    <source>
        <dbReference type="Google" id="ProtNLM"/>
    </source>
</evidence>
<reference evidence="2 3" key="1">
    <citation type="submission" date="2012-02" db="EMBL/GenBank/DDBJ databases">
        <title>Improved High-Quality Draft Sequence of Rhizobium leguminosarum bv. trifolii WSM597.</title>
        <authorList>
            <consortium name="US DOE Joint Genome Institute"/>
            <person name="Lucas S."/>
            <person name="Han J."/>
            <person name="Lapidus A."/>
            <person name="Cheng J.-F."/>
            <person name="Goodwin L."/>
            <person name="Pitluck S."/>
            <person name="Peters L."/>
            <person name="Ovchinnikova G."/>
            <person name="Held B."/>
            <person name="Detter J.C."/>
            <person name="Han C."/>
            <person name="Tapia R."/>
            <person name="Land M."/>
            <person name="Hauser L."/>
            <person name="Kyrpides N."/>
            <person name="Ivanova N."/>
            <person name="Pagani I."/>
            <person name="Brau L."/>
            <person name="Yates R."/>
            <person name="O'Hara G."/>
            <person name="Rui T."/>
            <person name="Howieson J."/>
            <person name="Reeve W."/>
            <person name="Woyke T."/>
        </authorList>
    </citation>
    <scope>NUCLEOTIDE SEQUENCE [LARGE SCALE GENOMIC DNA]</scope>
    <source>
        <strain evidence="2 3">WSM597</strain>
    </source>
</reference>
<accession>I9X4N5</accession>
<evidence type="ECO:0000313" key="3">
    <source>
        <dbReference type="Proteomes" id="UP000005092"/>
    </source>
</evidence>
<evidence type="ECO:0000313" key="2">
    <source>
        <dbReference type="EMBL" id="EJB03751.1"/>
    </source>
</evidence>
<feature type="region of interest" description="Disordered" evidence="1">
    <location>
        <begin position="62"/>
        <end position="218"/>
    </location>
</feature>
<feature type="region of interest" description="Disordered" evidence="1">
    <location>
        <begin position="1"/>
        <end position="24"/>
    </location>
</feature>
<dbReference type="AlphaFoldDB" id="I9X4N5"/>
<name>I9X4N5_RHILT</name>
<dbReference type="EMBL" id="JH719381">
    <property type="protein sequence ID" value="EJB03751.1"/>
    <property type="molecule type" value="Genomic_DNA"/>
</dbReference>
<feature type="compositionally biased region" description="Polar residues" evidence="1">
    <location>
        <begin position="522"/>
        <end position="531"/>
    </location>
</feature>
<dbReference type="Proteomes" id="UP000005092">
    <property type="component" value="Unassembled WGS sequence"/>
</dbReference>
<proteinExistence type="predicted"/>
<feature type="compositionally biased region" description="Pro residues" evidence="1">
    <location>
        <begin position="161"/>
        <end position="173"/>
    </location>
</feature>
<feature type="compositionally biased region" description="Pro residues" evidence="1">
    <location>
        <begin position="85"/>
        <end position="97"/>
    </location>
</feature>
<evidence type="ECO:0000256" key="1">
    <source>
        <dbReference type="SAM" id="MobiDB-lite"/>
    </source>
</evidence>
<organism evidence="2 3">
    <name type="scientific">Rhizobium leguminosarum bv. trifolii WSM597</name>
    <dbReference type="NCBI Taxonomy" id="754764"/>
    <lineage>
        <taxon>Bacteria</taxon>
        <taxon>Pseudomonadati</taxon>
        <taxon>Pseudomonadota</taxon>
        <taxon>Alphaproteobacteria</taxon>
        <taxon>Hyphomicrobiales</taxon>
        <taxon>Rhizobiaceae</taxon>
        <taxon>Rhizobium/Agrobacterium group</taxon>
        <taxon>Rhizobium</taxon>
    </lineage>
</organism>
<gene>
    <name evidence="2" type="ORF">Rleg9DRAFT_2588</name>
</gene>